<name>A0A2S5TBN3_9GAMM</name>
<evidence type="ECO:0000313" key="6">
    <source>
        <dbReference type="Proteomes" id="UP000238220"/>
    </source>
</evidence>
<dbReference type="Proteomes" id="UP000238220">
    <property type="component" value="Unassembled WGS sequence"/>
</dbReference>
<dbReference type="SMART" id="SM00560">
    <property type="entry name" value="LamGL"/>
    <property type="match status" value="1"/>
</dbReference>
<dbReference type="SUPFAM" id="SSF49899">
    <property type="entry name" value="Concanavalin A-like lectins/glucanases"/>
    <property type="match status" value="1"/>
</dbReference>
<evidence type="ECO:0000256" key="3">
    <source>
        <dbReference type="SAM" id="SignalP"/>
    </source>
</evidence>
<keyword evidence="6" id="KW-1185">Reference proteome</keyword>
<keyword evidence="2" id="KW-1015">Disulfide bond</keyword>
<dbReference type="AlphaFoldDB" id="A0A2S5TBN3"/>
<proteinExistence type="predicted"/>
<dbReference type="Pfam" id="PF13385">
    <property type="entry name" value="Laminin_G_3"/>
    <property type="match status" value="1"/>
</dbReference>
<comment type="caution">
    <text evidence="5">The sequence shown here is derived from an EMBL/GenBank/DDBJ whole genome shotgun (WGS) entry which is preliminary data.</text>
</comment>
<dbReference type="RefSeq" id="WP_104232012.1">
    <property type="nucleotide sequence ID" value="NZ_PSNW01000014.1"/>
</dbReference>
<organism evidence="5 6">
    <name type="scientific">Solimonas fluminis</name>
    <dbReference type="NCBI Taxonomy" id="2086571"/>
    <lineage>
        <taxon>Bacteria</taxon>
        <taxon>Pseudomonadati</taxon>
        <taxon>Pseudomonadota</taxon>
        <taxon>Gammaproteobacteria</taxon>
        <taxon>Nevskiales</taxon>
        <taxon>Nevskiaceae</taxon>
        <taxon>Solimonas</taxon>
    </lineage>
</organism>
<dbReference type="OrthoDB" id="5560538at2"/>
<accession>A0A2S5TBN3</accession>
<protein>
    <recommendedName>
        <fullName evidence="4">LamG-like jellyroll fold domain-containing protein</fullName>
    </recommendedName>
</protein>
<dbReference type="Gene3D" id="2.60.120.200">
    <property type="match status" value="1"/>
</dbReference>
<evidence type="ECO:0000259" key="4">
    <source>
        <dbReference type="SMART" id="SM00560"/>
    </source>
</evidence>
<dbReference type="PROSITE" id="PS51257">
    <property type="entry name" value="PROKAR_LIPOPROTEIN"/>
    <property type="match status" value="1"/>
</dbReference>
<feature type="signal peptide" evidence="3">
    <location>
        <begin position="1"/>
        <end position="26"/>
    </location>
</feature>
<sequence>MKASSSRLGSLFARLALPCLLGFGLAACGGGGGSGEEEEVGSDRVFYNFDEAGGSIARNSSFDGLHGTLIGVLRSEGHSGQAVDFTAQAGSHVLFDICCNDDVIVEFPENAITLAMWLRPASANPDPDSSRQILGGTGGGIQSFMLEIKEDRVEFLLCQPNTAGPFFSIVRSVSALPEQQWTHVAVVYDGSTAVLYVNGLEDSRTSISTPVSRVYNDLILSFPGRVDDLFMSSAALTRDQVQALMAGAWEAPAATVPPKALFRRSAAP</sequence>
<gene>
    <name evidence="5" type="ORF">C3942_19315</name>
</gene>
<evidence type="ECO:0000256" key="2">
    <source>
        <dbReference type="ARBA" id="ARBA00023157"/>
    </source>
</evidence>
<dbReference type="EMBL" id="PSNW01000014">
    <property type="protein sequence ID" value="PPE72257.1"/>
    <property type="molecule type" value="Genomic_DNA"/>
</dbReference>
<dbReference type="InterPro" id="IPR006558">
    <property type="entry name" value="LamG-like"/>
</dbReference>
<feature type="domain" description="LamG-like jellyroll fold" evidence="4">
    <location>
        <begin position="110"/>
        <end position="239"/>
    </location>
</feature>
<reference evidence="5 6" key="1">
    <citation type="submission" date="2018-02" db="EMBL/GenBank/DDBJ databases">
        <title>Genome sequencing of Solimonas sp. HR-BB.</title>
        <authorList>
            <person name="Lee Y."/>
            <person name="Jeon C.O."/>
        </authorList>
    </citation>
    <scope>NUCLEOTIDE SEQUENCE [LARGE SCALE GENOMIC DNA]</scope>
    <source>
        <strain evidence="5 6">HR-BB</strain>
    </source>
</reference>
<keyword evidence="1 3" id="KW-0732">Signal</keyword>
<feature type="chain" id="PRO_5015596260" description="LamG-like jellyroll fold domain-containing protein" evidence="3">
    <location>
        <begin position="27"/>
        <end position="268"/>
    </location>
</feature>
<evidence type="ECO:0000256" key="1">
    <source>
        <dbReference type="ARBA" id="ARBA00022729"/>
    </source>
</evidence>
<evidence type="ECO:0000313" key="5">
    <source>
        <dbReference type="EMBL" id="PPE72257.1"/>
    </source>
</evidence>
<dbReference type="InterPro" id="IPR013320">
    <property type="entry name" value="ConA-like_dom_sf"/>
</dbReference>